<organism evidence="2 3">
    <name type="scientific">Phocicoccus schoeneichii</name>
    <dbReference type="NCBI Taxonomy" id="1812261"/>
    <lineage>
        <taxon>Bacteria</taxon>
        <taxon>Bacillati</taxon>
        <taxon>Bacillota</taxon>
        <taxon>Bacilli</taxon>
        <taxon>Bacillales</taxon>
        <taxon>Salinicoccaceae</taxon>
        <taxon>Phocicoccus</taxon>
    </lineage>
</organism>
<protein>
    <recommendedName>
        <fullName evidence="1">Protein kinase domain-containing protein</fullName>
    </recommendedName>
</protein>
<dbReference type="Pfam" id="PF00069">
    <property type="entry name" value="Pkinase"/>
    <property type="match status" value="1"/>
</dbReference>
<name>A0A6V7R989_9BACL</name>
<dbReference type="EMBL" id="CAJEWE010000007">
    <property type="protein sequence ID" value="CAD2073921.1"/>
    <property type="molecule type" value="Genomic_DNA"/>
</dbReference>
<keyword evidence="3" id="KW-1185">Reference proteome</keyword>
<proteinExistence type="predicted"/>
<evidence type="ECO:0000313" key="3">
    <source>
        <dbReference type="Proteomes" id="UP000521032"/>
    </source>
</evidence>
<dbReference type="InterPro" id="IPR011009">
    <property type="entry name" value="Kinase-like_dom_sf"/>
</dbReference>
<dbReference type="InterPro" id="IPR000719">
    <property type="entry name" value="Prot_kinase_dom"/>
</dbReference>
<dbReference type="SUPFAM" id="SSF56112">
    <property type="entry name" value="Protein kinase-like (PK-like)"/>
    <property type="match status" value="1"/>
</dbReference>
<dbReference type="AlphaFoldDB" id="A0A6V7R989"/>
<gene>
    <name evidence="2" type="ORF">JEOSCH030_00586</name>
</gene>
<dbReference type="GO" id="GO:0005524">
    <property type="term" value="F:ATP binding"/>
    <property type="evidence" value="ECO:0007669"/>
    <property type="project" value="InterPro"/>
</dbReference>
<accession>A0A6V7R989</accession>
<dbReference type="SMART" id="SM00220">
    <property type="entry name" value="S_TKc"/>
    <property type="match status" value="1"/>
</dbReference>
<evidence type="ECO:0000313" key="2">
    <source>
        <dbReference type="EMBL" id="CAD2073921.1"/>
    </source>
</evidence>
<dbReference type="CDD" id="cd00180">
    <property type="entry name" value="PKc"/>
    <property type="match status" value="1"/>
</dbReference>
<dbReference type="RefSeq" id="WP_186085862.1">
    <property type="nucleotide sequence ID" value="NZ_BMDB01000002.1"/>
</dbReference>
<evidence type="ECO:0000259" key="1">
    <source>
        <dbReference type="PROSITE" id="PS50011"/>
    </source>
</evidence>
<comment type="caution">
    <text evidence="2">The sequence shown here is derived from an EMBL/GenBank/DDBJ whole genome shotgun (WGS) entry which is preliminary data.</text>
</comment>
<dbReference type="Proteomes" id="UP000521032">
    <property type="component" value="Unassembled WGS sequence"/>
</dbReference>
<reference evidence="2 3" key="1">
    <citation type="submission" date="2020-07" db="EMBL/GenBank/DDBJ databases">
        <authorList>
            <person name="Criscuolo A."/>
        </authorList>
    </citation>
    <scope>NUCLEOTIDE SEQUENCE [LARGE SCALE GENOMIC DNA]</scope>
    <source>
        <strain evidence="3">CIP 111030</strain>
    </source>
</reference>
<dbReference type="PANTHER" id="PTHR44167:SF24">
    <property type="entry name" value="SERINE_THREONINE-PROTEIN KINASE CHK2"/>
    <property type="match status" value="1"/>
</dbReference>
<dbReference type="Gene3D" id="1.10.510.10">
    <property type="entry name" value="Transferase(Phosphotransferase) domain 1"/>
    <property type="match status" value="1"/>
</dbReference>
<dbReference type="GO" id="GO:0004674">
    <property type="term" value="F:protein serine/threonine kinase activity"/>
    <property type="evidence" value="ECO:0007669"/>
    <property type="project" value="TreeGrafter"/>
</dbReference>
<dbReference type="PROSITE" id="PS50011">
    <property type="entry name" value="PROTEIN_KINASE_DOM"/>
    <property type="match status" value="1"/>
</dbReference>
<dbReference type="PANTHER" id="PTHR44167">
    <property type="entry name" value="OVARIAN-SPECIFIC SERINE/THREONINE-PROTEIN KINASE LOK-RELATED"/>
    <property type="match status" value="1"/>
</dbReference>
<sequence>MNLEHKDFKVINHITDGGASKIYKINYNNEICILKISKDQNYINQVQIDNEIEVHQLISHNHIPTLKGTLVIDERKAIILSFIKGNNLAHLIENKKVKFNNEETKKIILNLANIIKDFHRVKPSIILRDIKPSNIIINEMLEVFIVDFGISTNGMTKTANKAFGTRGFTAPEAHNNGVYGITSDIYSIGATYQFIETIENLKSTRIIDKCMKHNENERYQTIDELLIDLEYENKISLFIKKIKSIFFKRS</sequence>
<feature type="domain" description="Protein kinase" evidence="1">
    <location>
        <begin position="8"/>
        <end position="250"/>
    </location>
</feature>